<evidence type="ECO:0000256" key="3">
    <source>
        <dbReference type="ARBA" id="ARBA00022801"/>
    </source>
</evidence>
<evidence type="ECO:0000256" key="5">
    <source>
        <dbReference type="SAM" id="SignalP"/>
    </source>
</evidence>
<dbReference type="SMART" id="SM00849">
    <property type="entry name" value="Lactamase_B"/>
    <property type="match status" value="1"/>
</dbReference>
<dbReference type="GO" id="GO:0016787">
    <property type="term" value="F:hydrolase activity"/>
    <property type="evidence" value="ECO:0007669"/>
    <property type="project" value="UniProtKB-KW"/>
</dbReference>
<evidence type="ECO:0000256" key="2">
    <source>
        <dbReference type="ARBA" id="ARBA00022723"/>
    </source>
</evidence>
<keyword evidence="4" id="KW-0862">Zinc</keyword>
<dbReference type="SUPFAM" id="SSF56281">
    <property type="entry name" value="Metallo-hydrolase/oxidoreductase"/>
    <property type="match status" value="1"/>
</dbReference>
<name>A0A2T6KQV6_9RHOB</name>
<evidence type="ECO:0000256" key="4">
    <source>
        <dbReference type="ARBA" id="ARBA00022833"/>
    </source>
</evidence>
<dbReference type="Proteomes" id="UP000244523">
    <property type="component" value="Unassembled WGS sequence"/>
</dbReference>
<reference evidence="7 8" key="1">
    <citation type="submission" date="2018-04" db="EMBL/GenBank/DDBJ databases">
        <title>Genomic Encyclopedia of Archaeal and Bacterial Type Strains, Phase II (KMG-II): from individual species to whole genera.</title>
        <authorList>
            <person name="Goeker M."/>
        </authorList>
    </citation>
    <scope>NUCLEOTIDE SEQUENCE [LARGE SCALE GENOMIC DNA]</scope>
    <source>
        <strain evidence="7 8">DSM 29955</strain>
    </source>
</reference>
<feature type="signal peptide" evidence="5">
    <location>
        <begin position="1"/>
        <end position="24"/>
    </location>
</feature>
<comment type="caution">
    <text evidence="7">The sequence shown here is derived from an EMBL/GenBank/DDBJ whole genome shotgun (WGS) entry which is preliminary data.</text>
</comment>
<dbReference type="InterPro" id="IPR036866">
    <property type="entry name" value="RibonucZ/Hydroxyglut_hydro"/>
</dbReference>
<keyword evidence="5" id="KW-0732">Signal</keyword>
<gene>
    <name evidence="7" type="ORF">C8N45_101522</name>
</gene>
<organism evidence="7 8">
    <name type="scientific">Yoonia sediminilitoris</name>
    <dbReference type="NCBI Taxonomy" id="1286148"/>
    <lineage>
        <taxon>Bacteria</taxon>
        <taxon>Pseudomonadati</taxon>
        <taxon>Pseudomonadota</taxon>
        <taxon>Alphaproteobacteria</taxon>
        <taxon>Rhodobacterales</taxon>
        <taxon>Paracoccaceae</taxon>
        <taxon>Yoonia</taxon>
    </lineage>
</organism>
<keyword evidence="3 7" id="KW-0378">Hydrolase</keyword>
<keyword evidence="2" id="KW-0479">Metal-binding</keyword>
<dbReference type="EMBL" id="QBUD01000001">
    <property type="protein sequence ID" value="PUB18931.1"/>
    <property type="molecule type" value="Genomic_DNA"/>
</dbReference>
<feature type="domain" description="Metallo-beta-lactamase" evidence="6">
    <location>
        <begin position="76"/>
        <end position="280"/>
    </location>
</feature>
<evidence type="ECO:0000313" key="7">
    <source>
        <dbReference type="EMBL" id="PUB18931.1"/>
    </source>
</evidence>
<evidence type="ECO:0000256" key="1">
    <source>
        <dbReference type="ARBA" id="ARBA00007749"/>
    </source>
</evidence>
<keyword evidence="8" id="KW-1185">Reference proteome</keyword>
<dbReference type="InterPro" id="IPR051013">
    <property type="entry name" value="MBL_superfamily_lactonases"/>
</dbReference>
<dbReference type="CDD" id="cd07720">
    <property type="entry name" value="OPHC2-like_MBL-fold"/>
    <property type="match status" value="1"/>
</dbReference>
<protein>
    <submittedName>
        <fullName evidence="7">Glyoxylase-like metal-dependent hydrolase (Beta-lactamase superfamily II)</fullName>
    </submittedName>
</protein>
<dbReference type="InterPro" id="IPR001279">
    <property type="entry name" value="Metallo-B-lactamas"/>
</dbReference>
<evidence type="ECO:0000313" key="8">
    <source>
        <dbReference type="Proteomes" id="UP000244523"/>
    </source>
</evidence>
<evidence type="ECO:0000259" key="6">
    <source>
        <dbReference type="SMART" id="SM00849"/>
    </source>
</evidence>
<dbReference type="Pfam" id="PF00753">
    <property type="entry name" value="Lactamase_B"/>
    <property type="match status" value="1"/>
</dbReference>
<sequence>MQFTRRFLLQGAALSTIAPQLVWAQSSLTADGARLDTLSDGNLVLPKSFSLGDVAGPEADEILARYGLTGDSFEPDCNVTLLRSGDRTILFDVGAGPDFMPTAGKLMDAFDMLGVDPFDVTDVVFTHAHPDHIWGLLDDFGDLNFPDANYHIGQKEYDYWTDPNTVSTIGEARQTFAVGAANRLGILADRINLFGDGAEIAPGVAARATHGHTPGHMAFEVRLGSESAMIVGDSILNNHLAFERPTWRAGSDQDQDMAVATRVSLLDQLATEQMRMIGYHLPGGGMGRVERRADSYVFVGEDA</sequence>
<proteinExistence type="inferred from homology"/>
<dbReference type="PANTHER" id="PTHR42978">
    <property type="entry name" value="QUORUM-QUENCHING LACTONASE YTNP-RELATED-RELATED"/>
    <property type="match status" value="1"/>
</dbReference>
<comment type="similarity">
    <text evidence="1">Belongs to the metallo-beta-lactamase superfamily.</text>
</comment>
<dbReference type="RefSeq" id="WP_108384629.1">
    <property type="nucleotide sequence ID" value="NZ_QBUD01000001.1"/>
</dbReference>
<accession>A0A2T6KQV6</accession>
<feature type="chain" id="PRO_5015563807" evidence="5">
    <location>
        <begin position="25"/>
        <end position="303"/>
    </location>
</feature>
<dbReference type="PANTHER" id="PTHR42978:SF6">
    <property type="entry name" value="QUORUM-QUENCHING LACTONASE YTNP-RELATED"/>
    <property type="match status" value="1"/>
</dbReference>
<dbReference type="Gene3D" id="3.60.15.10">
    <property type="entry name" value="Ribonuclease Z/Hydroxyacylglutathione hydrolase-like"/>
    <property type="match status" value="1"/>
</dbReference>
<dbReference type="AlphaFoldDB" id="A0A2T6KQV6"/>
<dbReference type="OrthoDB" id="9773738at2"/>
<dbReference type="GO" id="GO:0046872">
    <property type="term" value="F:metal ion binding"/>
    <property type="evidence" value="ECO:0007669"/>
    <property type="project" value="UniProtKB-KW"/>
</dbReference>